<dbReference type="HOGENOM" id="CLU_2831041_0_0_1"/>
<name>M2RXK1_COCSN</name>
<dbReference type="RefSeq" id="XP_007704760.1">
    <property type="nucleotide sequence ID" value="XM_007706570.1"/>
</dbReference>
<reference evidence="1 2" key="1">
    <citation type="journal article" date="2012" name="PLoS Pathog.">
        <title>Diverse lifestyles and strategies of plant pathogenesis encoded in the genomes of eighteen Dothideomycetes fungi.</title>
        <authorList>
            <person name="Ohm R.A."/>
            <person name="Feau N."/>
            <person name="Henrissat B."/>
            <person name="Schoch C.L."/>
            <person name="Horwitz B.A."/>
            <person name="Barry K.W."/>
            <person name="Condon B.J."/>
            <person name="Copeland A.C."/>
            <person name="Dhillon B."/>
            <person name="Glaser F."/>
            <person name="Hesse C.N."/>
            <person name="Kosti I."/>
            <person name="LaButti K."/>
            <person name="Lindquist E.A."/>
            <person name="Lucas S."/>
            <person name="Salamov A.A."/>
            <person name="Bradshaw R.E."/>
            <person name="Ciuffetti L."/>
            <person name="Hamelin R.C."/>
            <person name="Kema G.H.J."/>
            <person name="Lawrence C."/>
            <person name="Scott J.A."/>
            <person name="Spatafora J.W."/>
            <person name="Turgeon B.G."/>
            <person name="de Wit P.J.G.M."/>
            <person name="Zhong S."/>
            <person name="Goodwin S.B."/>
            <person name="Grigoriev I.V."/>
        </authorList>
    </citation>
    <scope>NUCLEOTIDE SEQUENCE [LARGE SCALE GENOMIC DNA]</scope>
    <source>
        <strain evidence="2">ND90Pr / ATCC 201652</strain>
    </source>
</reference>
<gene>
    <name evidence="1" type="ORF">COCSADRAFT_254143</name>
</gene>
<dbReference type="GeneID" id="19135279"/>
<evidence type="ECO:0000313" key="1">
    <source>
        <dbReference type="EMBL" id="EMD59788.1"/>
    </source>
</evidence>
<dbReference type="AlphaFoldDB" id="M2RXK1"/>
<dbReference type="Proteomes" id="UP000016934">
    <property type="component" value="Unassembled WGS sequence"/>
</dbReference>
<protein>
    <submittedName>
        <fullName evidence="1">Uncharacterized protein</fullName>
    </submittedName>
</protein>
<sequence>MAPSPTCPLPSAKPINHPNQACWPFRPHPLESTALSPPHRKGSTWLVSPCPSYQTSLPLPMCVISL</sequence>
<dbReference type="EMBL" id="KB445652">
    <property type="protein sequence ID" value="EMD59788.1"/>
    <property type="molecule type" value="Genomic_DNA"/>
</dbReference>
<reference evidence="2" key="2">
    <citation type="journal article" date="2013" name="PLoS Genet.">
        <title>Comparative genome structure, secondary metabolite, and effector coding capacity across Cochliobolus pathogens.</title>
        <authorList>
            <person name="Condon B.J."/>
            <person name="Leng Y."/>
            <person name="Wu D."/>
            <person name="Bushley K.E."/>
            <person name="Ohm R.A."/>
            <person name="Otillar R."/>
            <person name="Martin J."/>
            <person name="Schackwitz W."/>
            <person name="Grimwood J."/>
            <person name="MohdZainudin N."/>
            <person name="Xue C."/>
            <person name="Wang R."/>
            <person name="Manning V.A."/>
            <person name="Dhillon B."/>
            <person name="Tu Z.J."/>
            <person name="Steffenson B.J."/>
            <person name="Salamov A."/>
            <person name="Sun H."/>
            <person name="Lowry S."/>
            <person name="LaButti K."/>
            <person name="Han J."/>
            <person name="Copeland A."/>
            <person name="Lindquist E."/>
            <person name="Barry K."/>
            <person name="Schmutz J."/>
            <person name="Baker S.E."/>
            <person name="Ciuffetti L.M."/>
            <person name="Grigoriev I.V."/>
            <person name="Zhong S."/>
            <person name="Turgeon B.G."/>
        </authorList>
    </citation>
    <scope>NUCLEOTIDE SEQUENCE [LARGE SCALE GENOMIC DNA]</scope>
    <source>
        <strain evidence="2">ND90Pr / ATCC 201652</strain>
    </source>
</reference>
<proteinExistence type="predicted"/>
<keyword evidence="2" id="KW-1185">Reference proteome</keyword>
<accession>M2RXK1</accession>
<dbReference type="KEGG" id="bsc:COCSADRAFT_254143"/>
<evidence type="ECO:0000313" key="2">
    <source>
        <dbReference type="Proteomes" id="UP000016934"/>
    </source>
</evidence>
<organism evidence="1 2">
    <name type="scientific">Cochliobolus sativus (strain ND90Pr / ATCC 201652)</name>
    <name type="common">Common root rot and spot blotch fungus</name>
    <name type="synonym">Bipolaris sorokiniana</name>
    <dbReference type="NCBI Taxonomy" id="665912"/>
    <lineage>
        <taxon>Eukaryota</taxon>
        <taxon>Fungi</taxon>
        <taxon>Dikarya</taxon>
        <taxon>Ascomycota</taxon>
        <taxon>Pezizomycotina</taxon>
        <taxon>Dothideomycetes</taxon>
        <taxon>Pleosporomycetidae</taxon>
        <taxon>Pleosporales</taxon>
        <taxon>Pleosporineae</taxon>
        <taxon>Pleosporaceae</taxon>
        <taxon>Bipolaris</taxon>
    </lineage>
</organism>